<evidence type="ECO:0000313" key="8">
    <source>
        <dbReference type="EMBL" id="RKP00201.1"/>
    </source>
</evidence>
<dbReference type="GO" id="GO:0003723">
    <property type="term" value="F:RNA binding"/>
    <property type="evidence" value="ECO:0007669"/>
    <property type="project" value="TreeGrafter"/>
</dbReference>
<keyword evidence="9" id="KW-1185">Reference proteome</keyword>
<dbReference type="GO" id="GO:0022627">
    <property type="term" value="C:cytosolic small ribosomal subunit"/>
    <property type="evidence" value="ECO:0007669"/>
    <property type="project" value="TreeGrafter"/>
</dbReference>
<evidence type="ECO:0000256" key="1">
    <source>
        <dbReference type="ARBA" id="ARBA00004496"/>
    </source>
</evidence>
<dbReference type="STRING" id="1555241.A0A4P9X567"/>
<name>A0A4P9X567_9FUNG</name>
<keyword evidence="3" id="KW-0963">Cytoplasm</keyword>
<evidence type="ECO:0000256" key="2">
    <source>
        <dbReference type="ARBA" id="ARBA00007278"/>
    </source>
</evidence>
<comment type="similarity">
    <text evidence="2">Belongs to the eukaryotic ribosomal protein eS10 family.</text>
</comment>
<feature type="domain" description="Plectin/eS10 N-terminal" evidence="7">
    <location>
        <begin position="3"/>
        <end position="94"/>
    </location>
</feature>
<dbReference type="PANTHER" id="PTHR12146:SF0">
    <property type="entry name" value="RIBOSOMAL PROTEIN S10"/>
    <property type="match status" value="1"/>
</dbReference>
<accession>A0A4P9X567</accession>
<dbReference type="InterPro" id="IPR036388">
    <property type="entry name" value="WH-like_DNA-bd_sf"/>
</dbReference>
<evidence type="ECO:0000313" key="9">
    <source>
        <dbReference type="Proteomes" id="UP000274922"/>
    </source>
</evidence>
<evidence type="ECO:0000256" key="3">
    <source>
        <dbReference type="ARBA" id="ARBA00022490"/>
    </source>
</evidence>
<proteinExistence type="inferred from homology"/>
<dbReference type="EMBL" id="ML014230">
    <property type="protein sequence ID" value="RKP00201.1"/>
    <property type="molecule type" value="Genomic_DNA"/>
</dbReference>
<keyword evidence="5" id="KW-0687">Ribonucleoprotein</keyword>
<organism evidence="8 9">
    <name type="scientific">Caulochytrium protostelioides</name>
    <dbReference type="NCBI Taxonomy" id="1555241"/>
    <lineage>
        <taxon>Eukaryota</taxon>
        <taxon>Fungi</taxon>
        <taxon>Fungi incertae sedis</taxon>
        <taxon>Chytridiomycota</taxon>
        <taxon>Chytridiomycota incertae sedis</taxon>
        <taxon>Chytridiomycetes</taxon>
        <taxon>Caulochytriales</taxon>
        <taxon>Caulochytriaceae</taxon>
        <taxon>Caulochytrium</taxon>
    </lineage>
</organism>
<evidence type="ECO:0000256" key="6">
    <source>
        <dbReference type="SAM" id="MobiDB-lite"/>
    </source>
</evidence>
<feature type="compositionally biased region" description="Basic and acidic residues" evidence="6">
    <location>
        <begin position="105"/>
        <end position="120"/>
    </location>
</feature>
<dbReference type="Proteomes" id="UP000274922">
    <property type="component" value="Unassembled WGS sequence"/>
</dbReference>
<dbReference type="InterPro" id="IPR005326">
    <property type="entry name" value="Plectin_eS10_N"/>
</dbReference>
<dbReference type="Pfam" id="PF03501">
    <property type="entry name" value="S10_plectin"/>
    <property type="match status" value="1"/>
</dbReference>
<gene>
    <name evidence="8" type="ORF">CXG81DRAFT_13518</name>
</gene>
<dbReference type="Gene3D" id="1.10.10.10">
    <property type="entry name" value="Winged helix-like DNA-binding domain superfamily/Winged helix DNA-binding domain"/>
    <property type="match status" value="1"/>
</dbReference>
<dbReference type="OrthoDB" id="5211809at2759"/>
<dbReference type="PANTHER" id="PTHR12146">
    <property type="entry name" value="40S RIBOSOMAL PROTEIN S10"/>
    <property type="match status" value="1"/>
</dbReference>
<dbReference type="InterPro" id="IPR037447">
    <property type="entry name" value="Ribosomal_eS10"/>
</dbReference>
<dbReference type="AlphaFoldDB" id="A0A4P9X567"/>
<keyword evidence="4" id="KW-0689">Ribosomal protein</keyword>
<protein>
    <recommendedName>
        <fullName evidence="7">Plectin/eS10 N-terminal domain-containing protein</fullName>
    </recommendedName>
</protein>
<dbReference type="FunFam" id="1.10.10.10:FF:000025">
    <property type="entry name" value="40S ribosomal protein S10"/>
    <property type="match status" value="1"/>
</dbReference>
<sequence>MLMPQSHRRAICTALFTEGVLIAKKDFNAKKHVNIPGVTNLEVIKALQSLNSRGFVRTKFSWQYYYYFLTAEGVAHLREYLHLPEAIVPKTMIKDAPAPAPAAYPRREQSDRFAKKEAAPGDHAPVFRGGVSRPSPAAAPRQ</sequence>
<reference evidence="9" key="1">
    <citation type="journal article" date="2018" name="Nat. Microbiol.">
        <title>Leveraging single-cell genomics to expand the fungal tree of life.</title>
        <authorList>
            <person name="Ahrendt S.R."/>
            <person name="Quandt C.A."/>
            <person name="Ciobanu D."/>
            <person name="Clum A."/>
            <person name="Salamov A."/>
            <person name="Andreopoulos B."/>
            <person name="Cheng J.F."/>
            <person name="Woyke T."/>
            <person name="Pelin A."/>
            <person name="Henrissat B."/>
            <person name="Reynolds N.K."/>
            <person name="Benny G.L."/>
            <person name="Smith M.E."/>
            <person name="James T.Y."/>
            <person name="Grigoriev I.V."/>
        </authorList>
    </citation>
    <scope>NUCLEOTIDE SEQUENCE [LARGE SCALE GENOMIC DNA]</scope>
    <source>
        <strain evidence="9">ATCC 52028</strain>
    </source>
</reference>
<evidence type="ECO:0000256" key="5">
    <source>
        <dbReference type="ARBA" id="ARBA00023274"/>
    </source>
</evidence>
<feature type="region of interest" description="Disordered" evidence="6">
    <location>
        <begin position="97"/>
        <end position="142"/>
    </location>
</feature>
<dbReference type="GO" id="GO:0003735">
    <property type="term" value="F:structural constituent of ribosome"/>
    <property type="evidence" value="ECO:0007669"/>
    <property type="project" value="TreeGrafter"/>
</dbReference>
<evidence type="ECO:0000259" key="7">
    <source>
        <dbReference type="Pfam" id="PF03501"/>
    </source>
</evidence>
<comment type="subcellular location">
    <subcellularLocation>
        <location evidence="1">Cytoplasm</location>
    </subcellularLocation>
</comment>
<evidence type="ECO:0000256" key="4">
    <source>
        <dbReference type="ARBA" id="ARBA00022980"/>
    </source>
</evidence>